<dbReference type="Pfam" id="PF02668">
    <property type="entry name" value="TauD"/>
    <property type="match status" value="1"/>
</dbReference>
<feature type="domain" description="TauD/TfdA-like" evidence="4">
    <location>
        <begin position="67"/>
        <end position="318"/>
    </location>
</feature>
<dbReference type="InterPro" id="IPR003819">
    <property type="entry name" value="TauD/TfdA-like"/>
</dbReference>
<reference evidence="5 6" key="1">
    <citation type="journal article" date="2018" name="Plant J.">
        <title>Genome sequences of Chlorella sorokiniana UTEX 1602 and Micractinium conductrix SAG 241.80: implications to maltose excretion by a green alga.</title>
        <authorList>
            <person name="Arriola M.B."/>
            <person name="Velmurugan N."/>
            <person name="Zhang Y."/>
            <person name="Plunkett M.H."/>
            <person name="Hondzo H."/>
            <person name="Barney B.M."/>
        </authorList>
    </citation>
    <scope>NUCLEOTIDE SEQUENCE [LARGE SCALE GENOMIC DNA]</scope>
    <source>
        <strain evidence="6">UTEX 1602</strain>
    </source>
</reference>
<evidence type="ECO:0000256" key="2">
    <source>
        <dbReference type="ARBA" id="ARBA00023194"/>
    </source>
</evidence>
<evidence type="ECO:0000313" key="6">
    <source>
        <dbReference type="Proteomes" id="UP000239899"/>
    </source>
</evidence>
<dbReference type="EMBL" id="LHPG02000011">
    <property type="protein sequence ID" value="PRW45329.1"/>
    <property type="molecule type" value="Genomic_DNA"/>
</dbReference>
<dbReference type="GO" id="GO:0017000">
    <property type="term" value="P:antibiotic biosynthetic process"/>
    <property type="evidence" value="ECO:0007669"/>
    <property type="project" value="UniProtKB-KW"/>
</dbReference>
<name>A0A2P6TLW7_CHLSO</name>
<sequence>MAGSHEGLGQVLGQPINHPSAWYAEDMRSRQQEWVYTLSEQDVAELEAATAAAAATGKPVEDVTLADFPLPTLGPKLRALRREVTHGRGFQLLSGVPVERWTHEQSILAYWGMGLYWGEVRPINKQGHLLGHIKDIGLDPNAPTTRLYATSAPQPIHNDGPADVVTLLCLNPAKEGGASTWSSSITVYNEILRRRPDLLEVLAGPWYFDRKGEVPPGKQPFFQIPVFNFHAGYLSVNFSSNYYLLSQRHEEVPRLTPAHLEAIKVFEEVALSPQLRLDWVLRPGDVQLLSNHTALHSRQGFADDPQDPRQQRHLLRLWLAPPEERPLPPVYGEIMGGGLEAGRRGGIIPDRRPYVPLTPTD</sequence>
<gene>
    <name evidence="5" type="ORF">C2E21_5766</name>
</gene>
<organism evidence="5 6">
    <name type="scientific">Chlorella sorokiniana</name>
    <name type="common">Freshwater green alga</name>
    <dbReference type="NCBI Taxonomy" id="3076"/>
    <lineage>
        <taxon>Eukaryota</taxon>
        <taxon>Viridiplantae</taxon>
        <taxon>Chlorophyta</taxon>
        <taxon>core chlorophytes</taxon>
        <taxon>Trebouxiophyceae</taxon>
        <taxon>Chlorellales</taxon>
        <taxon>Chlorellaceae</taxon>
        <taxon>Chlorella clade</taxon>
        <taxon>Chlorella</taxon>
    </lineage>
</organism>
<comment type="caution">
    <text evidence="5">The sequence shown here is derived from an EMBL/GenBank/DDBJ whole genome shotgun (WGS) entry which is preliminary data.</text>
</comment>
<dbReference type="AlphaFoldDB" id="A0A2P6TLW7"/>
<accession>A0A2P6TLW7</accession>
<protein>
    <submittedName>
        <fullName evidence="5">Taurine catabolism dioxygenase</fullName>
    </submittedName>
</protein>
<proteinExistence type="predicted"/>
<evidence type="ECO:0000313" key="5">
    <source>
        <dbReference type="EMBL" id="PRW45329.1"/>
    </source>
</evidence>
<dbReference type="GO" id="GO:0051213">
    <property type="term" value="F:dioxygenase activity"/>
    <property type="evidence" value="ECO:0007669"/>
    <property type="project" value="UniProtKB-KW"/>
</dbReference>
<dbReference type="Proteomes" id="UP000239899">
    <property type="component" value="Unassembled WGS sequence"/>
</dbReference>
<evidence type="ECO:0000259" key="4">
    <source>
        <dbReference type="Pfam" id="PF02668"/>
    </source>
</evidence>
<dbReference type="PANTHER" id="PTHR10696">
    <property type="entry name" value="GAMMA-BUTYROBETAINE HYDROXYLASE-RELATED"/>
    <property type="match status" value="1"/>
</dbReference>
<dbReference type="InterPro" id="IPR050411">
    <property type="entry name" value="AlphaKG_dependent_hydroxylases"/>
</dbReference>
<keyword evidence="1" id="KW-0560">Oxidoreductase</keyword>
<dbReference type="SUPFAM" id="SSF51197">
    <property type="entry name" value="Clavaminate synthase-like"/>
    <property type="match status" value="1"/>
</dbReference>
<dbReference type="InterPro" id="IPR042098">
    <property type="entry name" value="TauD-like_sf"/>
</dbReference>
<keyword evidence="6" id="KW-1185">Reference proteome</keyword>
<evidence type="ECO:0000256" key="1">
    <source>
        <dbReference type="ARBA" id="ARBA00023002"/>
    </source>
</evidence>
<dbReference type="Gene3D" id="3.60.130.10">
    <property type="entry name" value="Clavaminate synthase-like"/>
    <property type="match status" value="1"/>
</dbReference>
<dbReference type="STRING" id="3076.A0A2P6TLW7"/>
<feature type="region of interest" description="Disordered" evidence="3">
    <location>
        <begin position="342"/>
        <end position="361"/>
    </location>
</feature>
<evidence type="ECO:0000256" key="3">
    <source>
        <dbReference type="SAM" id="MobiDB-lite"/>
    </source>
</evidence>
<keyword evidence="5" id="KW-0223">Dioxygenase</keyword>
<keyword evidence="2" id="KW-0045">Antibiotic biosynthesis</keyword>
<dbReference type="PANTHER" id="PTHR10696:SF56">
    <property type="entry name" value="TAUD_TFDA-LIKE DOMAIN-CONTAINING PROTEIN"/>
    <property type="match status" value="1"/>
</dbReference>
<dbReference type="OrthoDB" id="272271at2759"/>